<feature type="transmembrane region" description="Helical" evidence="6">
    <location>
        <begin position="234"/>
        <end position="254"/>
    </location>
</feature>
<dbReference type="AlphaFoldDB" id="X1FQQ2"/>
<dbReference type="InterPro" id="IPR011701">
    <property type="entry name" value="MFS"/>
</dbReference>
<dbReference type="PROSITE" id="PS50850">
    <property type="entry name" value="MFS"/>
    <property type="match status" value="1"/>
</dbReference>
<comment type="subcellular location">
    <subcellularLocation>
        <location evidence="1">Cell membrane</location>
        <topology evidence="1">Multi-pass membrane protein</topology>
    </subcellularLocation>
</comment>
<dbReference type="GO" id="GO:0022857">
    <property type="term" value="F:transmembrane transporter activity"/>
    <property type="evidence" value="ECO:0007669"/>
    <property type="project" value="InterPro"/>
</dbReference>
<evidence type="ECO:0000256" key="1">
    <source>
        <dbReference type="ARBA" id="ARBA00004651"/>
    </source>
</evidence>
<reference evidence="8" key="1">
    <citation type="journal article" date="2014" name="Front. Microbiol.">
        <title>High frequency of phylogenetically diverse reductive dehalogenase-homologous genes in deep subseafloor sedimentary metagenomes.</title>
        <authorList>
            <person name="Kawai M."/>
            <person name="Futagami T."/>
            <person name="Toyoda A."/>
            <person name="Takaki Y."/>
            <person name="Nishi S."/>
            <person name="Hori S."/>
            <person name="Arai W."/>
            <person name="Tsubouchi T."/>
            <person name="Morono Y."/>
            <person name="Uchiyama I."/>
            <person name="Ito T."/>
            <person name="Fujiyama A."/>
            <person name="Inagaki F."/>
            <person name="Takami H."/>
        </authorList>
    </citation>
    <scope>NUCLEOTIDE SEQUENCE</scope>
    <source>
        <strain evidence="8">Expedition CK06-06</strain>
    </source>
</reference>
<feature type="transmembrane region" description="Helical" evidence="6">
    <location>
        <begin position="168"/>
        <end position="193"/>
    </location>
</feature>
<evidence type="ECO:0000256" key="5">
    <source>
        <dbReference type="ARBA" id="ARBA00023136"/>
    </source>
</evidence>
<dbReference type="InterPro" id="IPR050189">
    <property type="entry name" value="MFS_Efflux_Transporters"/>
</dbReference>
<dbReference type="InterPro" id="IPR036259">
    <property type="entry name" value="MFS_trans_sf"/>
</dbReference>
<dbReference type="PANTHER" id="PTHR43124:SF3">
    <property type="entry name" value="CHLORAMPHENICOL EFFLUX PUMP RV0191"/>
    <property type="match status" value="1"/>
</dbReference>
<evidence type="ECO:0000256" key="3">
    <source>
        <dbReference type="ARBA" id="ARBA00022692"/>
    </source>
</evidence>
<accession>X1FQQ2</accession>
<name>X1FQQ2_9ZZZZ</name>
<feature type="transmembrane region" description="Helical" evidence="6">
    <location>
        <begin position="142"/>
        <end position="162"/>
    </location>
</feature>
<feature type="transmembrane region" description="Helical" evidence="6">
    <location>
        <begin position="31"/>
        <end position="50"/>
    </location>
</feature>
<dbReference type="Pfam" id="PF07690">
    <property type="entry name" value="MFS_1"/>
    <property type="match status" value="1"/>
</dbReference>
<dbReference type="PANTHER" id="PTHR43124">
    <property type="entry name" value="PURINE EFFLUX PUMP PBUE"/>
    <property type="match status" value="1"/>
</dbReference>
<feature type="transmembrane region" description="Helical" evidence="6">
    <location>
        <begin position="78"/>
        <end position="100"/>
    </location>
</feature>
<sequence>KKIGLLGAVANLAVGIGPLLAGQILIVGWRYLYMIFVVITVVGFIIIFSLKRSQSKNTSKMEIREFFSHLGLELRRPVVLLLILSAFLISHTSIAAIIWTSRSFTHVIPENISGVVLLLYGIMGFVSANIAGITIKKKGIKLTLSIALISLIIADIILVIFGDNSFEALILTTIGLIFMGFAGGLLFTSLMYYSQTLSQERRGALAGLTTAGQFIGIAFVTITLEPFFNSGGISLVYVAILVISLFLIIALLILTKLEKKLQ</sequence>
<dbReference type="EMBL" id="BARU01006468">
    <property type="protein sequence ID" value="GAH47322.1"/>
    <property type="molecule type" value="Genomic_DNA"/>
</dbReference>
<proteinExistence type="predicted"/>
<evidence type="ECO:0000256" key="4">
    <source>
        <dbReference type="ARBA" id="ARBA00022989"/>
    </source>
</evidence>
<gene>
    <name evidence="8" type="ORF">S03H2_12728</name>
</gene>
<evidence type="ECO:0000256" key="2">
    <source>
        <dbReference type="ARBA" id="ARBA00022475"/>
    </source>
</evidence>
<evidence type="ECO:0000313" key="8">
    <source>
        <dbReference type="EMBL" id="GAH47322.1"/>
    </source>
</evidence>
<feature type="non-terminal residue" evidence="8">
    <location>
        <position position="1"/>
    </location>
</feature>
<feature type="domain" description="Major facilitator superfamily (MFS) profile" evidence="7">
    <location>
        <begin position="1"/>
        <end position="256"/>
    </location>
</feature>
<dbReference type="Gene3D" id="1.20.1250.20">
    <property type="entry name" value="MFS general substrate transporter like domains"/>
    <property type="match status" value="1"/>
</dbReference>
<feature type="transmembrane region" description="Helical" evidence="6">
    <location>
        <begin position="112"/>
        <end position="135"/>
    </location>
</feature>
<keyword evidence="5 6" id="KW-0472">Membrane</keyword>
<evidence type="ECO:0000259" key="7">
    <source>
        <dbReference type="PROSITE" id="PS50850"/>
    </source>
</evidence>
<keyword evidence="4 6" id="KW-1133">Transmembrane helix</keyword>
<dbReference type="SUPFAM" id="SSF103473">
    <property type="entry name" value="MFS general substrate transporter"/>
    <property type="match status" value="1"/>
</dbReference>
<dbReference type="InterPro" id="IPR020846">
    <property type="entry name" value="MFS_dom"/>
</dbReference>
<protein>
    <recommendedName>
        <fullName evidence="7">Major facilitator superfamily (MFS) profile domain-containing protein</fullName>
    </recommendedName>
</protein>
<keyword evidence="2" id="KW-1003">Cell membrane</keyword>
<evidence type="ECO:0000256" key="6">
    <source>
        <dbReference type="SAM" id="Phobius"/>
    </source>
</evidence>
<feature type="transmembrane region" description="Helical" evidence="6">
    <location>
        <begin position="205"/>
        <end position="228"/>
    </location>
</feature>
<keyword evidence="3 6" id="KW-0812">Transmembrane</keyword>
<organism evidence="8">
    <name type="scientific">marine sediment metagenome</name>
    <dbReference type="NCBI Taxonomy" id="412755"/>
    <lineage>
        <taxon>unclassified sequences</taxon>
        <taxon>metagenomes</taxon>
        <taxon>ecological metagenomes</taxon>
    </lineage>
</organism>
<dbReference type="GO" id="GO:0005886">
    <property type="term" value="C:plasma membrane"/>
    <property type="evidence" value="ECO:0007669"/>
    <property type="project" value="UniProtKB-SubCell"/>
</dbReference>
<comment type="caution">
    <text evidence="8">The sequence shown here is derived from an EMBL/GenBank/DDBJ whole genome shotgun (WGS) entry which is preliminary data.</text>
</comment>